<evidence type="ECO:0000313" key="4">
    <source>
        <dbReference type="Proteomes" id="UP001219957"/>
    </source>
</evidence>
<proteinExistence type="inferred from homology"/>
<organism evidence="3 4">
    <name type="scientific">Exiguobacterium profundum</name>
    <dbReference type="NCBI Taxonomy" id="307643"/>
    <lineage>
        <taxon>Bacteria</taxon>
        <taxon>Bacillati</taxon>
        <taxon>Bacillota</taxon>
        <taxon>Bacilli</taxon>
        <taxon>Bacillales</taxon>
        <taxon>Bacillales Family XII. Incertae Sedis</taxon>
        <taxon>Exiguobacterium</taxon>
    </lineage>
</organism>
<dbReference type="EMBL" id="CP109617">
    <property type="protein sequence ID" value="WED55797.1"/>
    <property type="molecule type" value="Genomic_DNA"/>
</dbReference>
<evidence type="ECO:0000256" key="1">
    <source>
        <dbReference type="ARBA" id="ARBA00006739"/>
    </source>
</evidence>
<feature type="domain" description="Glycosyltransferase 2-like" evidence="2">
    <location>
        <begin position="6"/>
        <end position="171"/>
    </location>
</feature>
<dbReference type="PANTHER" id="PTHR22916">
    <property type="entry name" value="GLYCOSYLTRANSFERASE"/>
    <property type="match status" value="1"/>
</dbReference>
<accession>A0ABY8B0Y7</accession>
<dbReference type="GO" id="GO:0016757">
    <property type="term" value="F:glycosyltransferase activity"/>
    <property type="evidence" value="ECO:0007669"/>
    <property type="project" value="UniProtKB-KW"/>
</dbReference>
<dbReference type="Gene3D" id="3.90.550.10">
    <property type="entry name" value="Spore Coat Polysaccharide Biosynthesis Protein SpsA, Chain A"/>
    <property type="match status" value="1"/>
</dbReference>
<reference evidence="3 4" key="1">
    <citation type="submission" date="2022-10" db="EMBL/GenBank/DDBJ databases">
        <title>Complete genome sequence of Exiguobacterium profundum TSS-3 isolated from an extremely saline-alkaline spring located in Ixtapa, Chiapas-Mexico.</title>
        <authorList>
            <person name="Rincon-Rosales R."/>
            <person name="Rogel M.A."/>
            <person name="Rincon-Molina C.I."/>
            <person name="Guerrero G."/>
            <person name="Manzano-Gomez L.A."/>
            <person name="Lopez-Lopez A."/>
            <person name="Rincon Molina F.A."/>
            <person name="Martinez-Romero E."/>
        </authorList>
    </citation>
    <scope>NUCLEOTIDE SEQUENCE [LARGE SCALE GENOMIC DNA]</scope>
    <source>
        <strain evidence="3 4">TSS-3</strain>
    </source>
</reference>
<keyword evidence="3" id="KW-0808">Transferase</keyword>
<dbReference type="Proteomes" id="UP001219957">
    <property type="component" value="Chromosome"/>
</dbReference>
<sequence length="308" mass="35632">MTPLVSIIIPVYNGSDYLRTCIDSALAQTHPAIEVIVVNDGSTDEGKTAAIATSYGKQIRYVEKENGGVSSALNRGIEEMSGDYFSWLSHDDVYAPTKIERQLDVMREQHLPMNQTIVATGTAFIDEKGEAIRRVQRKVSGFYSSQDMFRHLLLSSTLNGCALLIPRRAFEHRRFSLEDRFIQDWICWVELALDGFDFYVMREPLVYSRIHGEQQTKKIAHRATMESNRYLKRLLQDVEVRDNGEKLTTIILKHTFKENAADVREQYLTTHDVTRYFGPLEYQWLRWNGILFSNLLSLYRGMTNLIYR</sequence>
<dbReference type="SUPFAM" id="SSF53448">
    <property type="entry name" value="Nucleotide-diphospho-sugar transferases"/>
    <property type="match status" value="1"/>
</dbReference>
<evidence type="ECO:0000259" key="2">
    <source>
        <dbReference type="Pfam" id="PF00535"/>
    </source>
</evidence>
<dbReference type="Pfam" id="PF00535">
    <property type="entry name" value="Glycos_transf_2"/>
    <property type="match status" value="1"/>
</dbReference>
<dbReference type="PANTHER" id="PTHR22916:SF3">
    <property type="entry name" value="UDP-GLCNAC:BETAGAL BETA-1,3-N-ACETYLGLUCOSAMINYLTRANSFERASE-LIKE PROTEIN 1"/>
    <property type="match status" value="1"/>
</dbReference>
<dbReference type="EC" id="2.4.-.-" evidence="3"/>
<comment type="similarity">
    <text evidence="1">Belongs to the glycosyltransferase 2 family.</text>
</comment>
<keyword evidence="4" id="KW-1185">Reference proteome</keyword>
<dbReference type="RefSeq" id="WP_275060301.1">
    <property type="nucleotide sequence ID" value="NZ_CP109617.1"/>
</dbReference>
<dbReference type="CDD" id="cd00761">
    <property type="entry name" value="Glyco_tranf_GTA_type"/>
    <property type="match status" value="1"/>
</dbReference>
<keyword evidence="3" id="KW-0328">Glycosyltransferase</keyword>
<name>A0ABY8B0Y7_9BACL</name>
<evidence type="ECO:0000313" key="3">
    <source>
        <dbReference type="EMBL" id="WED55797.1"/>
    </source>
</evidence>
<protein>
    <submittedName>
        <fullName evidence="3">Glycosyltransferase</fullName>
        <ecNumber evidence="3">2.4.-.-</ecNumber>
    </submittedName>
</protein>
<dbReference type="InterPro" id="IPR029044">
    <property type="entry name" value="Nucleotide-diphossugar_trans"/>
</dbReference>
<gene>
    <name evidence="3" type="ORF">OE059_02760</name>
</gene>
<dbReference type="InterPro" id="IPR001173">
    <property type="entry name" value="Glyco_trans_2-like"/>
</dbReference>